<dbReference type="Proteomes" id="UP000634136">
    <property type="component" value="Unassembled WGS sequence"/>
</dbReference>
<dbReference type="InterPro" id="IPR007726">
    <property type="entry name" value="SS18_N"/>
</dbReference>
<feature type="region of interest" description="Disordered" evidence="2">
    <location>
        <begin position="163"/>
        <end position="213"/>
    </location>
</feature>
<keyword evidence="5" id="KW-1185">Reference proteome</keyword>
<protein>
    <submittedName>
        <fullName evidence="4">GRF1-interacting factor 2-like</fullName>
    </submittedName>
</protein>
<dbReference type="Pfam" id="PF05030">
    <property type="entry name" value="SSXT"/>
    <property type="match status" value="1"/>
</dbReference>
<organism evidence="4 5">
    <name type="scientific">Senna tora</name>
    <dbReference type="NCBI Taxonomy" id="362788"/>
    <lineage>
        <taxon>Eukaryota</taxon>
        <taxon>Viridiplantae</taxon>
        <taxon>Streptophyta</taxon>
        <taxon>Embryophyta</taxon>
        <taxon>Tracheophyta</taxon>
        <taxon>Spermatophyta</taxon>
        <taxon>Magnoliopsida</taxon>
        <taxon>eudicotyledons</taxon>
        <taxon>Gunneridae</taxon>
        <taxon>Pentapetalae</taxon>
        <taxon>rosids</taxon>
        <taxon>fabids</taxon>
        <taxon>Fabales</taxon>
        <taxon>Fabaceae</taxon>
        <taxon>Caesalpinioideae</taxon>
        <taxon>Cassia clade</taxon>
        <taxon>Senna</taxon>
    </lineage>
</organism>
<reference evidence="4" key="1">
    <citation type="submission" date="2020-09" db="EMBL/GenBank/DDBJ databases">
        <title>Genome-Enabled Discovery of Anthraquinone Biosynthesis in Senna tora.</title>
        <authorList>
            <person name="Kang S.-H."/>
            <person name="Pandey R.P."/>
            <person name="Lee C.-M."/>
            <person name="Sim J.-S."/>
            <person name="Jeong J.-T."/>
            <person name="Choi B.-S."/>
            <person name="Jung M."/>
            <person name="Ginzburg D."/>
            <person name="Zhao K."/>
            <person name="Won S.Y."/>
            <person name="Oh T.-J."/>
            <person name="Yu Y."/>
            <person name="Kim N.-H."/>
            <person name="Lee O.R."/>
            <person name="Lee T.-H."/>
            <person name="Bashyal P."/>
            <person name="Kim T.-S."/>
            <person name="Lee W.-H."/>
            <person name="Kawkins C."/>
            <person name="Kim C.-K."/>
            <person name="Kim J.S."/>
            <person name="Ahn B.O."/>
            <person name="Rhee S.Y."/>
            <person name="Sohng J.K."/>
        </authorList>
    </citation>
    <scope>NUCLEOTIDE SEQUENCE</scope>
    <source>
        <tissue evidence="4">Leaf</tissue>
    </source>
</reference>
<evidence type="ECO:0000256" key="2">
    <source>
        <dbReference type="SAM" id="MobiDB-lite"/>
    </source>
</evidence>
<accession>A0A834TYQ0</accession>
<sequence length="213" mass="23263">MSGGDPSLPSLTSLTTEQIQKYLEENKQLILAIMEGQNLGNSSDIAQCQARLQHNLTFLAKLADTQPQAQIQSQLPSQAVVQQGQGTQHPHIAMSQPQPDLSTLPFNMKDQKQVQHHLTMSLQQPDVSTSKLPVQMNEQQQEQQQPAFFQQQQLMQGQMNWFPAGSNSGINQASQARLGVNLSGKQESNPTGLEVGGSLGKSPLSRNSGNTRP</sequence>
<dbReference type="AlphaFoldDB" id="A0A834TYQ0"/>
<evidence type="ECO:0000259" key="3">
    <source>
        <dbReference type="Pfam" id="PF05030"/>
    </source>
</evidence>
<feature type="region of interest" description="Disordered" evidence="2">
    <location>
        <begin position="124"/>
        <end position="145"/>
    </location>
</feature>
<dbReference type="OrthoDB" id="10265171at2759"/>
<feature type="compositionally biased region" description="Polar residues" evidence="2">
    <location>
        <begin position="204"/>
        <end position="213"/>
    </location>
</feature>
<evidence type="ECO:0000256" key="1">
    <source>
        <dbReference type="ARBA" id="ARBA00007945"/>
    </source>
</evidence>
<evidence type="ECO:0000313" key="5">
    <source>
        <dbReference type="Proteomes" id="UP000634136"/>
    </source>
</evidence>
<feature type="compositionally biased region" description="Low complexity" evidence="2">
    <location>
        <begin position="135"/>
        <end position="145"/>
    </location>
</feature>
<feature type="compositionally biased region" description="Polar residues" evidence="2">
    <location>
        <begin position="165"/>
        <end position="175"/>
    </location>
</feature>
<comment type="similarity">
    <text evidence="1">Belongs to the SS18 family.</text>
</comment>
<dbReference type="EMBL" id="JAAIUW010000005">
    <property type="protein sequence ID" value="KAF7830777.1"/>
    <property type="molecule type" value="Genomic_DNA"/>
</dbReference>
<proteinExistence type="inferred from homology"/>
<gene>
    <name evidence="4" type="ORF">G2W53_013110</name>
</gene>
<name>A0A834TYQ0_9FABA</name>
<comment type="caution">
    <text evidence="4">The sequence shown here is derived from an EMBL/GenBank/DDBJ whole genome shotgun (WGS) entry which is preliminary data.</text>
</comment>
<evidence type="ECO:0000313" key="4">
    <source>
        <dbReference type="EMBL" id="KAF7830777.1"/>
    </source>
</evidence>
<feature type="domain" description="SS18 N-terminal" evidence="3">
    <location>
        <begin position="14"/>
        <end position="70"/>
    </location>
</feature>